<dbReference type="InterPro" id="IPR042178">
    <property type="entry name" value="Serpin_sf_1"/>
</dbReference>
<sequence length="434" mass="48543">MFKLRKNIDIFLCVIASIVLAGVCASPASHDGDPSGLTKEHMDHLHHDKDHPHPHNLAEDKPVSALASHNADFAFALYKQLSSQEDTQAKNIFFSPLSISSALSMVALGAKGATHQELFKTLGYSEIVPADVNDAYEHIFHSLGHSQSALQLDTGNAMVLQEKFKPKHKFVEDAKHYFDAEGFTVDFNMPDEAAKNINQYIAKKTHDKITDMISDLDKNTVMMLINYIYFRGKWEKPFEASLTEKADFHVDETTKVSVDMMKRTGRYDYYYDITNKTTVLMIPYQGNASMMVVLPDEGQMKKVESVINKDYIKHWHDSLFRSNVELSIPKFSASVSYTLTDTLKEMGLVSVFDDEADLSGISEEVGLKVSKVAHKAVLSVDEKGTEAAGVTTVEIMPMSTPDAVHINRPFFIFILEESTKSILFMGKITDPTAQ</sequence>
<reference evidence="8 9" key="1">
    <citation type="submission" date="2019-04" db="EMBL/GenBank/DDBJ databases">
        <authorList>
            <consortium name="Wellcome Sanger Institute Data Sharing"/>
        </authorList>
    </citation>
    <scope>NUCLEOTIDE SEQUENCE [LARGE SCALE GENOMIC DNA]</scope>
</reference>
<keyword evidence="3" id="KW-0325">Glycoprotein</keyword>
<name>A0A8C9R6G4_SCLFO</name>
<dbReference type="Gene3D" id="2.10.310.10">
    <property type="entry name" value="Serpins superfamily"/>
    <property type="match status" value="1"/>
</dbReference>
<dbReference type="InterPro" id="IPR023795">
    <property type="entry name" value="Serpin_CS"/>
</dbReference>
<keyword evidence="2 6" id="KW-0732">Signal</keyword>
<evidence type="ECO:0000256" key="4">
    <source>
        <dbReference type="RuleBase" id="RU000411"/>
    </source>
</evidence>
<keyword evidence="9" id="KW-1185">Reference proteome</keyword>
<evidence type="ECO:0000313" key="8">
    <source>
        <dbReference type="Ensembl" id="ENSSFOP00015006337.2"/>
    </source>
</evidence>
<evidence type="ECO:0000256" key="2">
    <source>
        <dbReference type="ARBA" id="ARBA00022729"/>
    </source>
</evidence>
<dbReference type="InterPro" id="IPR023796">
    <property type="entry name" value="Serpin_dom"/>
</dbReference>
<dbReference type="FunFam" id="2.30.39.10:FF:000003">
    <property type="entry name" value="alpha-1-antitrypsin isoform X1"/>
    <property type="match status" value="1"/>
</dbReference>
<evidence type="ECO:0000313" key="9">
    <source>
        <dbReference type="Proteomes" id="UP000694397"/>
    </source>
</evidence>
<feature type="region of interest" description="Disordered" evidence="5">
    <location>
        <begin position="31"/>
        <end position="56"/>
    </location>
</feature>
<feature type="signal peptide" evidence="6">
    <location>
        <begin position="1"/>
        <end position="25"/>
    </location>
</feature>
<dbReference type="InterPro" id="IPR042185">
    <property type="entry name" value="Serpin_sf_2"/>
</dbReference>
<dbReference type="GO" id="GO:0005615">
    <property type="term" value="C:extracellular space"/>
    <property type="evidence" value="ECO:0007669"/>
    <property type="project" value="InterPro"/>
</dbReference>
<evidence type="ECO:0000256" key="6">
    <source>
        <dbReference type="SAM" id="SignalP"/>
    </source>
</evidence>
<dbReference type="OrthoDB" id="671595at2759"/>
<feature type="domain" description="Serpin" evidence="7">
    <location>
        <begin position="75"/>
        <end position="431"/>
    </location>
</feature>
<dbReference type="PRINTS" id="PR00780">
    <property type="entry name" value="LEUSERPINII"/>
</dbReference>
<dbReference type="GeneTree" id="ENSGT00940000160877"/>
<reference evidence="8" key="2">
    <citation type="submission" date="2025-08" db="UniProtKB">
        <authorList>
            <consortium name="Ensembl"/>
        </authorList>
    </citation>
    <scope>IDENTIFICATION</scope>
</reference>
<dbReference type="PANTHER" id="PTHR11461">
    <property type="entry name" value="SERINE PROTEASE INHIBITOR, SERPIN"/>
    <property type="match status" value="1"/>
</dbReference>
<dbReference type="GO" id="GO:0004867">
    <property type="term" value="F:serine-type endopeptidase inhibitor activity"/>
    <property type="evidence" value="ECO:0007669"/>
    <property type="project" value="InterPro"/>
</dbReference>
<evidence type="ECO:0000256" key="1">
    <source>
        <dbReference type="ARBA" id="ARBA00009500"/>
    </source>
</evidence>
<dbReference type="Pfam" id="PF00079">
    <property type="entry name" value="Serpin"/>
    <property type="match status" value="1"/>
</dbReference>
<dbReference type="Proteomes" id="UP000694397">
    <property type="component" value="Chromosome 1"/>
</dbReference>
<dbReference type="InterPro" id="IPR000215">
    <property type="entry name" value="Serpin_fam"/>
</dbReference>
<organism evidence="8 9">
    <name type="scientific">Scleropages formosus</name>
    <name type="common">Asian bonytongue</name>
    <name type="synonym">Osteoglossum formosum</name>
    <dbReference type="NCBI Taxonomy" id="113540"/>
    <lineage>
        <taxon>Eukaryota</taxon>
        <taxon>Metazoa</taxon>
        <taxon>Chordata</taxon>
        <taxon>Craniata</taxon>
        <taxon>Vertebrata</taxon>
        <taxon>Euteleostomi</taxon>
        <taxon>Actinopterygii</taxon>
        <taxon>Neopterygii</taxon>
        <taxon>Teleostei</taxon>
        <taxon>Osteoglossocephala</taxon>
        <taxon>Osteoglossomorpha</taxon>
        <taxon>Osteoglossiformes</taxon>
        <taxon>Osteoglossidae</taxon>
        <taxon>Scleropages</taxon>
    </lineage>
</organism>
<dbReference type="AlphaFoldDB" id="A0A8C9R6G4"/>
<proteinExistence type="inferred from homology"/>
<dbReference type="SUPFAM" id="SSF56574">
    <property type="entry name" value="Serpins"/>
    <property type="match status" value="1"/>
</dbReference>
<dbReference type="FunFam" id="2.10.310.10:FF:000001">
    <property type="entry name" value="Serpin family A member 1"/>
    <property type="match status" value="1"/>
</dbReference>
<comment type="similarity">
    <text evidence="1 4">Belongs to the serpin family.</text>
</comment>
<evidence type="ECO:0000256" key="5">
    <source>
        <dbReference type="SAM" id="MobiDB-lite"/>
    </source>
</evidence>
<dbReference type="FunFam" id="3.30.497.10:FF:000001">
    <property type="entry name" value="Serine protease inhibitor"/>
    <property type="match status" value="1"/>
</dbReference>
<dbReference type="PROSITE" id="PS00284">
    <property type="entry name" value="SERPIN"/>
    <property type="match status" value="1"/>
</dbReference>
<reference evidence="8" key="3">
    <citation type="submission" date="2025-09" db="UniProtKB">
        <authorList>
            <consortium name="Ensembl"/>
        </authorList>
    </citation>
    <scope>IDENTIFICATION</scope>
</reference>
<dbReference type="Ensembl" id="ENSSFOT00015006437.2">
    <property type="protein sequence ID" value="ENSSFOP00015006337.2"/>
    <property type="gene ID" value="ENSSFOG00015004160.2"/>
</dbReference>
<protein>
    <recommendedName>
        <fullName evidence="7">Serpin domain-containing protein</fullName>
    </recommendedName>
</protein>
<evidence type="ECO:0000256" key="3">
    <source>
        <dbReference type="ARBA" id="ARBA00023180"/>
    </source>
</evidence>
<gene>
    <name evidence="8" type="primary">LOC108923978</name>
</gene>
<dbReference type="CDD" id="cd19549">
    <property type="entry name" value="serpinA_A1AT-like"/>
    <property type="match status" value="1"/>
</dbReference>
<evidence type="ECO:0000259" key="7">
    <source>
        <dbReference type="SMART" id="SM00093"/>
    </source>
</evidence>
<dbReference type="InterPro" id="IPR036186">
    <property type="entry name" value="Serpin_sf"/>
</dbReference>
<feature type="chain" id="PRO_5034652223" description="Serpin domain-containing protein" evidence="6">
    <location>
        <begin position="26"/>
        <end position="434"/>
    </location>
</feature>
<accession>A0A8C9R6G4</accession>
<dbReference type="PANTHER" id="PTHR11461:SF363">
    <property type="entry name" value="SERINE (OR CYSTEINE) PROTEINASE INHIBITOR, CLADE A (ALPHA-1 ANTIPROTEINASE, ANTITRYPSIN), MEMBER 1, LIKE PRECURSOR-RELATED"/>
    <property type="match status" value="1"/>
</dbReference>
<dbReference type="SMART" id="SM00093">
    <property type="entry name" value="SERPIN"/>
    <property type="match status" value="1"/>
</dbReference>
<dbReference type="Gene3D" id="2.30.39.10">
    <property type="entry name" value="Alpha-1-antitrypsin, domain 1"/>
    <property type="match status" value="1"/>
</dbReference>
<dbReference type="Gene3D" id="3.30.497.10">
    <property type="entry name" value="Antithrombin, subunit I, domain 2"/>
    <property type="match status" value="1"/>
</dbReference>